<dbReference type="Proteomes" id="UP000886998">
    <property type="component" value="Unassembled WGS sequence"/>
</dbReference>
<organism evidence="2 3">
    <name type="scientific">Trichonephila inaurata madagascariensis</name>
    <dbReference type="NCBI Taxonomy" id="2747483"/>
    <lineage>
        <taxon>Eukaryota</taxon>
        <taxon>Metazoa</taxon>
        <taxon>Ecdysozoa</taxon>
        <taxon>Arthropoda</taxon>
        <taxon>Chelicerata</taxon>
        <taxon>Arachnida</taxon>
        <taxon>Araneae</taxon>
        <taxon>Araneomorphae</taxon>
        <taxon>Entelegynae</taxon>
        <taxon>Araneoidea</taxon>
        <taxon>Nephilidae</taxon>
        <taxon>Trichonephila</taxon>
        <taxon>Trichonephila inaurata</taxon>
    </lineage>
</organism>
<feature type="region of interest" description="Disordered" evidence="1">
    <location>
        <begin position="42"/>
        <end position="110"/>
    </location>
</feature>
<comment type="caution">
    <text evidence="2">The sequence shown here is derived from an EMBL/GenBank/DDBJ whole genome shotgun (WGS) entry which is preliminary data.</text>
</comment>
<gene>
    <name evidence="2" type="ORF">TNIN_135281</name>
</gene>
<name>A0A8X6YXK2_9ARAC</name>
<evidence type="ECO:0000313" key="2">
    <source>
        <dbReference type="EMBL" id="GFY77759.1"/>
    </source>
</evidence>
<proteinExistence type="predicted"/>
<dbReference type="EMBL" id="BMAV01022639">
    <property type="protein sequence ID" value="GFY77759.1"/>
    <property type="molecule type" value="Genomic_DNA"/>
</dbReference>
<sequence length="110" mass="13126">MHRRRVKRFRINYPRSSKQFDPIYSMKNLHLSLTELKGLAKVPGDKSQDLDKKIDQLNKIPEGRLRYRSNSPYPRRKPQRRQSRSPSRRSPVRTSEENKDLQPAMEARPQ</sequence>
<dbReference type="AlphaFoldDB" id="A0A8X6YXK2"/>
<accession>A0A8X6YXK2</accession>
<reference evidence="2" key="1">
    <citation type="submission" date="2020-08" db="EMBL/GenBank/DDBJ databases">
        <title>Multicomponent nature underlies the extraordinary mechanical properties of spider dragline silk.</title>
        <authorList>
            <person name="Kono N."/>
            <person name="Nakamura H."/>
            <person name="Mori M."/>
            <person name="Yoshida Y."/>
            <person name="Ohtoshi R."/>
            <person name="Malay A.D."/>
            <person name="Moran D.A.P."/>
            <person name="Tomita M."/>
            <person name="Numata K."/>
            <person name="Arakawa K."/>
        </authorList>
    </citation>
    <scope>NUCLEOTIDE SEQUENCE</scope>
</reference>
<feature type="compositionally biased region" description="Basic residues" evidence="1">
    <location>
        <begin position="74"/>
        <end position="91"/>
    </location>
</feature>
<keyword evidence="3" id="KW-1185">Reference proteome</keyword>
<evidence type="ECO:0000256" key="1">
    <source>
        <dbReference type="SAM" id="MobiDB-lite"/>
    </source>
</evidence>
<protein>
    <submittedName>
        <fullName evidence="2">Uncharacterized protein</fullName>
    </submittedName>
</protein>
<evidence type="ECO:0000313" key="3">
    <source>
        <dbReference type="Proteomes" id="UP000886998"/>
    </source>
</evidence>
<feature type="compositionally biased region" description="Basic and acidic residues" evidence="1">
    <location>
        <begin position="43"/>
        <end position="65"/>
    </location>
</feature>